<name>Q97AY0_THEVO</name>
<dbReference type="RefSeq" id="WP_048053951.1">
    <property type="nucleotide sequence ID" value="NC_002689.2"/>
</dbReference>
<evidence type="ECO:0000313" key="2">
    <source>
        <dbReference type="Proteomes" id="UP000001017"/>
    </source>
</evidence>
<protein>
    <submittedName>
        <fullName evidence="1">TVG0679253 protein</fullName>
    </submittedName>
</protein>
<dbReference type="GeneID" id="24779907"/>
<dbReference type="HOGENOM" id="CLU_2581608_0_0_2"/>
<sequence length="80" mass="9645">MNTDAIDIFLQQHDLEHLNEDERNNLMQLLKATYPLVILRDRIRTAEMVPNHDRYMRLGYILGHLGYRKEGIWFVYRGSR</sequence>
<evidence type="ECO:0000313" key="1">
    <source>
        <dbReference type="EMBL" id="BAB59821.1"/>
    </source>
</evidence>
<dbReference type="KEGG" id="tvo:TVG0679253"/>
<dbReference type="AlphaFoldDB" id="Q97AY0"/>
<reference evidence="1 2" key="1">
    <citation type="journal article" date="1999" name="Proc. Jpn. Acad.">
        <title>Determination of the complete genomic DNA sequence of Thermoplasma volvanium GSS1.</title>
        <authorList>
            <person name="Kawashima T."/>
            <person name="Yamamoto Y."/>
            <person name="Aramaki H."/>
            <person name="Nunoshiba T."/>
            <person name="Kawamoto T."/>
            <person name="Watanabe K."/>
            <person name="Yamazaki M."/>
            <person name="Kanehori K."/>
            <person name="Amano N."/>
            <person name="Ohya Y."/>
            <person name="Makino K."/>
            <person name="Suzuki M."/>
        </authorList>
    </citation>
    <scope>NUCLEOTIDE SEQUENCE [LARGE SCALE GENOMIC DNA]</scope>
    <source>
        <strain evidence="2">ATCC 51530 / DSM 4299 / JCM 9571 / NBRC 15438 / GSS1</strain>
    </source>
</reference>
<accession>Q97AY0</accession>
<proteinExistence type="predicted"/>
<organism evidence="1 2">
    <name type="scientific">Thermoplasma volcanium (strain ATCC 51530 / DSM 4299 / JCM 9571 / NBRC 15438 / GSS1)</name>
    <dbReference type="NCBI Taxonomy" id="273116"/>
    <lineage>
        <taxon>Archaea</taxon>
        <taxon>Methanobacteriati</taxon>
        <taxon>Thermoplasmatota</taxon>
        <taxon>Thermoplasmata</taxon>
        <taxon>Thermoplasmatales</taxon>
        <taxon>Thermoplasmataceae</taxon>
        <taxon>Thermoplasma</taxon>
    </lineage>
</organism>
<gene>
    <name evidence="1" type="ORF">TVG0679253</name>
</gene>
<dbReference type="Proteomes" id="UP000001017">
    <property type="component" value="Chromosome"/>
</dbReference>
<reference evidence="1 2" key="2">
    <citation type="journal article" date="2000" name="Proc. Natl. Acad. Sci. U.S.A.">
        <title>Archaeal adaptation to higher temperatures revealed by genomic sequence of Thermoplasma volcanium.</title>
        <authorList>
            <person name="Kawashima T."/>
            <person name="Amano N."/>
            <person name="Koike H."/>
            <person name="Makino S."/>
            <person name="Higuchi S."/>
            <person name="Kawashima-Ohya Y."/>
            <person name="Watanabe K."/>
            <person name="Yamazaki M."/>
            <person name="Kanehori K."/>
            <person name="Kawamoto T."/>
            <person name="Nunoshiba T."/>
            <person name="Yamamoto Y."/>
            <person name="Aramaki H."/>
            <person name="Makino K."/>
            <person name="Suzuki M."/>
        </authorList>
    </citation>
    <scope>NUCLEOTIDE SEQUENCE [LARGE SCALE GENOMIC DNA]</scope>
    <source>
        <strain evidence="2">ATCC 51530 / DSM 4299 / JCM 9571 / NBRC 15438 / GSS1</strain>
    </source>
</reference>
<keyword evidence="2" id="KW-1185">Reference proteome</keyword>
<dbReference type="PaxDb" id="273116-14324895"/>
<dbReference type="EMBL" id="BA000011">
    <property type="protein sequence ID" value="BAB59821.1"/>
    <property type="molecule type" value="Genomic_DNA"/>
</dbReference>